<accession>A0A426X988</accession>
<sequence length="88" mass="10000">MVNVTSKYAEFSSPCIFELNICDDCGFESHQISLLQRNLSLTDLREKISAKYIPLLYLKPGGFFICIERTLPGYIAACMIDTSVHEYL</sequence>
<dbReference type="AlphaFoldDB" id="A0A426X988"/>
<dbReference type="EMBL" id="AMZH03024144">
    <property type="protein sequence ID" value="RRT36043.1"/>
    <property type="molecule type" value="Genomic_DNA"/>
</dbReference>
<evidence type="ECO:0000313" key="1">
    <source>
        <dbReference type="EMBL" id="RRT36043.1"/>
    </source>
</evidence>
<protein>
    <submittedName>
        <fullName evidence="1">Uncharacterized protein</fullName>
    </submittedName>
</protein>
<comment type="caution">
    <text evidence="1">The sequence shown here is derived from an EMBL/GenBank/DDBJ whole genome shotgun (WGS) entry which is preliminary data.</text>
</comment>
<reference evidence="1 2" key="1">
    <citation type="journal article" date="2014" name="Agronomy (Basel)">
        <title>A Draft Genome Sequence for Ensete ventricosum, the Drought-Tolerant Tree Against Hunger.</title>
        <authorList>
            <person name="Harrison J."/>
            <person name="Moore K.A."/>
            <person name="Paszkiewicz K."/>
            <person name="Jones T."/>
            <person name="Grant M."/>
            <person name="Ambacheew D."/>
            <person name="Muzemil S."/>
            <person name="Studholme D.J."/>
        </authorList>
    </citation>
    <scope>NUCLEOTIDE SEQUENCE [LARGE SCALE GENOMIC DNA]</scope>
</reference>
<evidence type="ECO:0000313" key="2">
    <source>
        <dbReference type="Proteomes" id="UP000287651"/>
    </source>
</evidence>
<dbReference type="Proteomes" id="UP000287651">
    <property type="component" value="Unassembled WGS sequence"/>
</dbReference>
<organism evidence="1 2">
    <name type="scientific">Ensete ventricosum</name>
    <name type="common">Abyssinian banana</name>
    <name type="synonym">Musa ensete</name>
    <dbReference type="NCBI Taxonomy" id="4639"/>
    <lineage>
        <taxon>Eukaryota</taxon>
        <taxon>Viridiplantae</taxon>
        <taxon>Streptophyta</taxon>
        <taxon>Embryophyta</taxon>
        <taxon>Tracheophyta</taxon>
        <taxon>Spermatophyta</taxon>
        <taxon>Magnoliopsida</taxon>
        <taxon>Liliopsida</taxon>
        <taxon>Zingiberales</taxon>
        <taxon>Musaceae</taxon>
        <taxon>Ensete</taxon>
    </lineage>
</organism>
<gene>
    <name evidence="1" type="ORF">B296_00054107</name>
</gene>
<name>A0A426X988_ENSVE</name>
<proteinExistence type="predicted"/>